<organism evidence="1 2">
    <name type="scientific">Melastoma candidum</name>
    <dbReference type="NCBI Taxonomy" id="119954"/>
    <lineage>
        <taxon>Eukaryota</taxon>
        <taxon>Viridiplantae</taxon>
        <taxon>Streptophyta</taxon>
        <taxon>Embryophyta</taxon>
        <taxon>Tracheophyta</taxon>
        <taxon>Spermatophyta</taxon>
        <taxon>Magnoliopsida</taxon>
        <taxon>eudicotyledons</taxon>
        <taxon>Gunneridae</taxon>
        <taxon>Pentapetalae</taxon>
        <taxon>rosids</taxon>
        <taxon>malvids</taxon>
        <taxon>Myrtales</taxon>
        <taxon>Melastomataceae</taxon>
        <taxon>Melastomatoideae</taxon>
        <taxon>Melastomateae</taxon>
        <taxon>Melastoma</taxon>
    </lineage>
</organism>
<proteinExistence type="predicted"/>
<accession>A0ACB9LJN2</accession>
<protein>
    <submittedName>
        <fullName evidence="1">Uncharacterized protein</fullName>
    </submittedName>
</protein>
<evidence type="ECO:0000313" key="1">
    <source>
        <dbReference type="EMBL" id="KAI4311529.1"/>
    </source>
</evidence>
<reference evidence="2" key="1">
    <citation type="journal article" date="2023" name="Front. Plant Sci.">
        <title>Chromosomal-level genome assembly of Melastoma candidum provides insights into trichome evolution.</title>
        <authorList>
            <person name="Zhong Y."/>
            <person name="Wu W."/>
            <person name="Sun C."/>
            <person name="Zou P."/>
            <person name="Liu Y."/>
            <person name="Dai S."/>
            <person name="Zhou R."/>
        </authorList>
    </citation>
    <scope>NUCLEOTIDE SEQUENCE [LARGE SCALE GENOMIC DNA]</scope>
</reference>
<evidence type="ECO:0000313" key="2">
    <source>
        <dbReference type="Proteomes" id="UP001057402"/>
    </source>
</evidence>
<comment type="caution">
    <text evidence="1">The sequence shown here is derived from an EMBL/GenBank/DDBJ whole genome shotgun (WGS) entry which is preliminary data.</text>
</comment>
<name>A0ACB9LJN2_9MYRT</name>
<dbReference type="Proteomes" id="UP001057402">
    <property type="component" value="Chromosome 11"/>
</dbReference>
<sequence length="212" mass="22974">MPDAFHTLEVTVISAEDLTANDRPVKNKAFASLRTQDRAAGSESLRSFPKSYSTRIDEHGGKSPSWNEKLTVKLPTSSPGVVVDVLRKGSSGDKIVGTATIPKSDFTGEYSVPVPNHLHFLSYRLRDPRGVKNGIINVAVRVTSLYSSPSGLRISRAAWSMINCITLNSTSRVVLASCRNAFTMIANLSLYAVAMVIFSAITAMNVADIENQ</sequence>
<gene>
    <name evidence="1" type="ORF">MLD38_036415</name>
</gene>
<dbReference type="EMBL" id="CM042890">
    <property type="protein sequence ID" value="KAI4311529.1"/>
    <property type="molecule type" value="Genomic_DNA"/>
</dbReference>
<keyword evidence="2" id="KW-1185">Reference proteome</keyword>